<sequence>MSQKAQQAPYFIVAELVEFEKFDADGPPVKKELTLCCGQIW</sequence>
<organism evidence="1">
    <name type="scientific">Fusarium oxysporum Fo47</name>
    <dbReference type="NCBI Taxonomy" id="660027"/>
    <lineage>
        <taxon>Eukaryota</taxon>
        <taxon>Fungi</taxon>
        <taxon>Dikarya</taxon>
        <taxon>Ascomycota</taxon>
        <taxon>Pezizomycotina</taxon>
        <taxon>Sordariomycetes</taxon>
        <taxon>Hypocreomycetidae</taxon>
        <taxon>Hypocreales</taxon>
        <taxon>Nectriaceae</taxon>
        <taxon>Fusarium</taxon>
        <taxon>Fusarium oxysporum species complex</taxon>
    </lineage>
</organism>
<reference evidence="1" key="2">
    <citation type="submission" date="2012-06" db="EMBL/GenBank/DDBJ databases">
        <title>Annotation of the Genome Sequence of Fusarium oxysporum Fo47.</title>
        <authorList>
            <consortium name="The Broad Institute Genomics Platform"/>
            <person name="Ma L.-J."/>
            <person name="Corby-Kistler H."/>
            <person name="Broz K."/>
            <person name="Gale L.R."/>
            <person name="Jonkers W."/>
            <person name="O'Donnell K."/>
            <person name="Ploetz R."/>
            <person name="Steinberg C."/>
            <person name="Schwartz D.C."/>
            <person name="VanEtten H."/>
            <person name="Zhou S."/>
            <person name="Young S.K."/>
            <person name="Zeng Q."/>
            <person name="Gargeya S."/>
            <person name="Fitzgerald M."/>
            <person name="Abouelleil A."/>
            <person name="Alvarado L."/>
            <person name="Chapman S.B."/>
            <person name="Gainer-Dewar J."/>
            <person name="Goldberg J."/>
            <person name="Griggs A."/>
            <person name="Gujja S."/>
            <person name="Hansen M."/>
            <person name="Howarth C."/>
            <person name="Imamovic A."/>
            <person name="Ireland A."/>
            <person name="Larimer J."/>
            <person name="McCowan C."/>
            <person name="Murphy C."/>
            <person name="Pearson M."/>
            <person name="Poon T.W."/>
            <person name="Priest M."/>
            <person name="Roberts A."/>
            <person name="Saif S."/>
            <person name="Shea T."/>
            <person name="Sykes S."/>
            <person name="Wortman J."/>
            <person name="Nusbaum C."/>
            <person name="Birren B."/>
        </authorList>
    </citation>
    <scope>NUCLEOTIDE SEQUENCE</scope>
    <source>
        <strain evidence="1">Fo47</strain>
    </source>
</reference>
<reference evidence="1" key="1">
    <citation type="submission" date="2011-06" db="EMBL/GenBank/DDBJ databases">
        <title>The Genome Sequence of Fusarium oxysporum Fo47.</title>
        <authorList>
            <consortium name="The Broad Institute Genome Sequencing Platform"/>
            <person name="Ma L.-J."/>
            <person name="Gale L.R."/>
            <person name="Schwartz D.C."/>
            <person name="Zhou S."/>
            <person name="Corby-Kistler H."/>
            <person name="Young S.K."/>
            <person name="Zeng Q."/>
            <person name="Gargeya S."/>
            <person name="Fitzgerald M."/>
            <person name="Haas B."/>
            <person name="Abouelleil A."/>
            <person name="Alvarado L."/>
            <person name="Arachchi H.M."/>
            <person name="Berlin A."/>
            <person name="Brown A."/>
            <person name="Chapman S.B."/>
            <person name="Chen Z."/>
            <person name="Dunbar C."/>
            <person name="Freedman E."/>
            <person name="Gearin G."/>
            <person name="Gellesch M."/>
            <person name="Goldberg J."/>
            <person name="Griggs A."/>
            <person name="Gujja S."/>
            <person name="Heiman D."/>
            <person name="Howarth C."/>
            <person name="Larson L."/>
            <person name="Lui A."/>
            <person name="MacDonald P.J.P."/>
            <person name="Mehta T."/>
            <person name="Montmayeur A."/>
            <person name="Murphy C."/>
            <person name="Neiman D."/>
            <person name="Pearson M."/>
            <person name="Priest M."/>
            <person name="Roberts A."/>
            <person name="Saif S."/>
            <person name="Shea T."/>
            <person name="Shenoy N."/>
            <person name="Sisk P."/>
            <person name="Stolte C."/>
            <person name="Sykes S."/>
            <person name="Wortman J."/>
            <person name="Nusbaum C."/>
            <person name="Birren B."/>
        </authorList>
    </citation>
    <scope>NUCLEOTIDE SEQUENCE [LARGE SCALE GENOMIC DNA]</scope>
    <source>
        <strain evidence="1">Fo47</strain>
    </source>
</reference>
<name>W9JH62_FUSOX</name>
<evidence type="ECO:0000313" key="1">
    <source>
        <dbReference type="EMBL" id="EWZ31387.1"/>
    </source>
</evidence>
<proteinExistence type="predicted"/>
<dbReference type="VEuPathDB" id="FungiDB:FOZG_15786"/>
<gene>
    <name evidence="1" type="ORF">FOZG_15786</name>
</gene>
<dbReference type="AlphaFoldDB" id="W9JH62"/>
<dbReference type="HOGENOM" id="CLU_3279519_0_0_1"/>
<dbReference type="Proteomes" id="UP000030766">
    <property type="component" value="Unassembled WGS sequence"/>
</dbReference>
<accession>W9JH62</accession>
<dbReference type="EMBL" id="JH717908">
    <property type="protein sequence ID" value="EWZ31387.1"/>
    <property type="molecule type" value="Genomic_DNA"/>
</dbReference>
<protein>
    <submittedName>
        <fullName evidence="1">Uncharacterized protein</fullName>
    </submittedName>
</protein>